<dbReference type="EMBL" id="AWGB01000073">
    <property type="protein sequence ID" value="ESQ82813.1"/>
    <property type="molecule type" value="Genomic_DNA"/>
</dbReference>
<protein>
    <submittedName>
        <fullName evidence="1">Uncharacterized protein</fullName>
    </submittedName>
</protein>
<keyword evidence="2" id="KW-1185">Reference proteome</keyword>
<comment type="caution">
    <text evidence="1">The sequence shown here is derived from an EMBL/GenBank/DDBJ whole genome shotgun (WGS) entry which is preliminary data.</text>
</comment>
<dbReference type="Proteomes" id="UP000017837">
    <property type="component" value="Unassembled WGS sequence"/>
</dbReference>
<proteinExistence type="predicted"/>
<sequence length="43" mass="5069">MDQVLVQRDGEVKITFGTQDFRRRISLKRTENDMMAKLELTTP</sequence>
<accession>V4QUG7</accession>
<organism evidence="1 2">
    <name type="scientific">Asticcacaulis benevestitus DSM 16100 = ATCC BAA-896</name>
    <dbReference type="NCBI Taxonomy" id="1121022"/>
    <lineage>
        <taxon>Bacteria</taxon>
        <taxon>Pseudomonadati</taxon>
        <taxon>Pseudomonadota</taxon>
        <taxon>Alphaproteobacteria</taxon>
        <taxon>Caulobacterales</taxon>
        <taxon>Caulobacteraceae</taxon>
        <taxon>Asticcacaulis</taxon>
    </lineage>
</organism>
<evidence type="ECO:0000313" key="1">
    <source>
        <dbReference type="EMBL" id="ESQ82813.1"/>
    </source>
</evidence>
<dbReference type="AlphaFoldDB" id="V4QUG7"/>
<name>V4QUG7_9CAUL</name>
<evidence type="ECO:0000313" key="2">
    <source>
        <dbReference type="Proteomes" id="UP000017837"/>
    </source>
</evidence>
<reference evidence="1 2" key="1">
    <citation type="journal article" date="2014" name="Nature">
        <title>Sequential evolution of bacterial morphology by co-option of a developmental regulator.</title>
        <authorList>
            <person name="Jiang C."/>
            <person name="Brown P.J."/>
            <person name="Ducret A."/>
            <person name="Brun Y.V."/>
        </authorList>
    </citation>
    <scope>NUCLEOTIDE SEQUENCE [LARGE SCALE GENOMIC DNA]</scope>
    <source>
        <strain evidence="1 2">DSM 16100</strain>
    </source>
</reference>
<gene>
    <name evidence="1" type="ORF">ABENE_20705</name>
</gene>
<dbReference type="PATRIC" id="fig|1121022.4.peg.4240"/>